<dbReference type="EMBL" id="FQUF01000035">
    <property type="protein sequence ID" value="SHF13686.1"/>
    <property type="molecule type" value="Genomic_DNA"/>
</dbReference>
<evidence type="ECO:0000256" key="3">
    <source>
        <dbReference type="ARBA" id="ARBA00025613"/>
    </source>
</evidence>
<dbReference type="SUPFAM" id="SSF52540">
    <property type="entry name" value="P-loop containing nucleoside triphosphate hydrolases"/>
    <property type="match status" value="1"/>
</dbReference>
<keyword evidence="2" id="KW-0067">ATP-binding</keyword>
<evidence type="ECO:0000256" key="2">
    <source>
        <dbReference type="ARBA" id="ARBA00022840"/>
    </source>
</evidence>
<dbReference type="GO" id="GO:0034605">
    <property type="term" value="P:cellular response to heat"/>
    <property type="evidence" value="ECO:0007669"/>
    <property type="project" value="TreeGrafter"/>
</dbReference>
<dbReference type="RefSeq" id="WP_073298570.1">
    <property type="nucleotide sequence ID" value="NZ_FQUF01000035.1"/>
</dbReference>
<dbReference type="GO" id="GO:0005524">
    <property type="term" value="F:ATP binding"/>
    <property type="evidence" value="ECO:0007669"/>
    <property type="project" value="UniProtKB-KW"/>
</dbReference>
<dbReference type="InterPro" id="IPR003959">
    <property type="entry name" value="ATPase_AAA_core"/>
</dbReference>
<evidence type="ECO:0000313" key="5">
    <source>
        <dbReference type="EMBL" id="SHF13686.1"/>
    </source>
</evidence>
<dbReference type="InterPro" id="IPR027417">
    <property type="entry name" value="P-loop_NTPase"/>
</dbReference>
<dbReference type="Gene3D" id="3.40.50.300">
    <property type="entry name" value="P-loop containing nucleotide triphosphate hydrolases"/>
    <property type="match status" value="1"/>
</dbReference>
<comment type="function">
    <text evidence="3">Part of a stress-induced multi-chaperone system, it is involved in the recovery of the cell from heat-induced damage, in cooperation with DnaK, DnaJ and GrpE. Acts before DnaK, in the processing of protein aggregates. Protein binding stimulates the ATPase activity; ATP hydrolysis unfolds the denatured protein aggregates, which probably helps expose new hydrophobic binding sites on the surface of ClpB-bound aggregates, contributing to the solubilization and refolding of denatured protein aggregates by DnaK.</text>
</comment>
<evidence type="ECO:0000259" key="4">
    <source>
        <dbReference type="SMART" id="SM00382"/>
    </source>
</evidence>
<feature type="domain" description="AAA+ ATPase" evidence="4">
    <location>
        <begin position="161"/>
        <end position="302"/>
    </location>
</feature>
<evidence type="ECO:0000313" key="6">
    <source>
        <dbReference type="Proteomes" id="UP000184128"/>
    </source>
</evidence>
<dbReference type="SMART" id="SM00382">
    <property type="entry name" value="AAA"/>
    <property type="match status" value="1"/>
</dbReference>
<dbReference type="GO" id="GO:0005737">
    <property type="term" value="C:cytoplasm"/>
    <property type="evidence" value="ECO:0007669"/>
    <property type="project" value="TreeGrafter"/>
</dbReference>
<keyword evidence="1" id="KW-0547">Nucleotide-binding</keyword>
<dbReference type="Pfam" id="PF07724">
    <property type="entry name" value="AAA_2"/>
    <property type="match status" value="1"/>
</dbReference>
<keyword evidence="6" id="KW-1185">Reference proteome</keyword>
<dbReference type="OrthoDB" id="9806903at2"/>
<sequence>MSDIVIFYGSRVEFNKSIPPQYKTLTELVYENDRDSKNMVIQISDQPQPKSEPEKIRVENIVVGSDEYAGVREHVIINFNNFLSKFDYDRLYLHNPPLQISNQIKRLFPETEVHNQEYISLDIDDLKEINSKYDDRIIGQKSAKEKLLQALFPVTLSNRKKPIVILLYGMSGIGKTETAKFISEIIGEPLFRKQFSMYQNSQFANYLFGGAHYEKSFAKDLLDRESNVLLLDEFDKAHPSFHSAFYQLFDEGIYEDQNYYLELKKSIIICTSNYLSLEEIEENLGSPIFYRFDKIIHFKELTSEEKNKIGQKILIESSKQFEMTLSPDVRERLFDSFIYCSNVRQIRNLIQDTFAFNAIVNEIEKE</sequence>
<dbReference type="GO" id="GO:0016887">
    <property type="term" value="F:ATP hydrolysis activity"/>
    <property type="evidence" value="ECO:0007669"/>
    <property type="project" value="InterPro"/>
</dbReference>
<dbReference type="AlphaFoldDB" id="A0A1M4Z7W5"/>
<protein>
    <submittedName>
        <fullName evidence="5">AAA domain (Cdc48 subfamily)</fullName>
    </submittedName>
</protein>
<name>A0A1M4Z7W5_9LACT</name>
<dbReference type="PANTHER" id="PTHR11638">
    <property type="entry name" value="ATP-DEPENDENT CLP PROTEASE"/>
    <property type="match status" value="1"/>
</dbReference>
<dbReference type="Proteomes" id="UP000184128">
    <property type="component" value="Unassembled WGS sequence"/>
</dbReference>
<dbReference type="InterPro" id="IPR050130">
    <property type="entry name" value="ClpA_ClpB"/>
</dbReference>
<dbReference type="InterPro" id="IPR003593">
    <property type="entry name" value="AAA+_ATPase"/>
</dbReference>
<dbReference type="STRING" id="1121025.SAMN02745249_01887"/>
<proteinExistence type="predicted"/>
<reference evidence="5 6" key="1">
    <citation type="submission" date="2016-11" db="EMBL/GenBank/DDBJ databases">
        <authorList>
            <person name="Jaros S."/>
            <person name="Januszkiewicz K."/>
            <person name="Wedrychowicz H."/>
        </authorList>
    </citation>
    <scope>NUCLEOTIDE SEQUENCE [LARGE SCALE GENOMIC DNA]</scope>
    <source>
        <strain evidence="5 6">DSM 15692</strain>
    </source>
</reference>
<dbReference type="PANTHER" id="PTHR11638:SF18">
    <property type="entry name" value="HEAT SHOCK PROTEIN 104"/>
    <property type="match status" value="1"/>
</dbReference>
<evidence type="ECO:0000256" key="1">
    <source>
        <dbReference type="ARBA" id="ARBA00022741"/>
    </source>
</evidence>
<gene>
    <name evidence="5" type="ORF">SAMN02745249_01887</name>
</gene>
<accession>A0A1M4Z7W5</accession>
<organism evidence="5 6">
    <name type="scientific">Atopostipes suicloacalis DSM 15692</name>
    <dbReference type="NCBI Taxonomy" id="1121025"/>
    <lineage>
        <taxon>Bacteria</taxon>
        <taxon>Bacillati</taxon>
        <taxon>Bacillota</taxon>
        <taxon>Bacilli</taxon>
        <taxon>Lactobacillales</taxon>
        <taxon>Carnobacteriaceae</taxon>
        <taxon>Atopostipes</taxon>
    </lineage>
</organism>